<organism evidence="7 8">
    <name type="scientific">Streptomyces antnestii</name>
    <dbReference type="NCBI Taxonomy" id="2494256"/>
    <lineage>
        <taxon>Bacteria</taxon>
        <taxon>Bacillati</taxon>
        <taxon>Actinomycetota</taxon>
        <taxon>Actinomycetes</taxon>
        <taxon>Kitasatosporales</taxon>
        <taxon>Streptomycetaceae</taxon>
        <taxon>Streptomyces</taxon>
    </lineage>
</organism>
<protein>
    <recommendedName>
        <fullName evidence="9">Acetate uptake transporter</fullName>
    </recommendedName>
</protein>
<evidence type="ECO:0000313" key="7">
    <source>
        <dbReference type="EMBL" id="RVU24354.1"/>
    </source>
</evidence>
<evidence type="ECO:0000313" key="8">
    <source>
        <dbReference type="Proteomes" id="UP000283128"/>
    </source>
</evidence>
<evidence type="ECO:0000256" key="1">
    <source>
        <dbReference type="ARBA" id="ARBA00004141"/>
    </source>
</evidence>
<comment type="caution">
    <text evidence="7">The sequence shown here is derived from an EMBL/GenBank/DDBJ whole genome shotgun (WGS) entry which is preliminary data.</text>
</comment>
<dbReference type="Pfam" id="PF01184">
    <property type="entry name" value="Gpr1_Fun34_YaaH"/>
    <property type="match status" value="1"/>
</dbReference>
<sequence length="189" mass="18481">MDKDVSAGSNTSTLGHLALGLTLLAFGLGHTEVISGVTAANAVSLATYVGGVALFVAGLLAYRADDVSTGTAFAALGAFWFTWGVTAGNAMSANAQGLFTLLFAMLALSLTLGAAGSGSMVRASYGALCVALLLMAVADFGGTAGLAKVGGWFAAVGGLLAWYSATAAMGHLPTAMPGRAAGRGVTAAG</sequence>
<dbReference type="RefSeq" id="WP_127828711.1">
    <property type="nucleotide sequence ID" value="NZ_RZYA01000006.1"/>
</dbReference>
<dbReference type="Proteomes" id="UP000283128">
    <property type="component" value="Unassembled WGS sequence"/>
</dbReference>
<comment type="similarity">
    <text evidence="2">Belongs to the acetate uptake transporter (AceTr) (TC 2.A.96) family.</text>
</comment>
<evidence type="ECO:0000256" key="6">
    <source>
        <dbReference type="SAM" id="Phobius"/>
    </source>
</evidence>
<keyword evidence="3 6" id="KW-0812">Transmembrane</keyword>
<dbReference type="GO" id="GO:0016020">
    <property type="term" value="C:membrane"/>
    <property type="evidence" value="ECO:0007669"/>
    <property type="project" value="UniProtKB-SubCell"/>
</dbReference>
<gene>
    <name evidence="7" type="ORF">EOT10_15110</name>
</gene>
<evidence type="ECO:0000256" key="2">
    <source>
        <dbReference type="ARBA" id="ARBA00005587"/>
    </source>
</evidence>
<keyword evidence="4 6" id="KW-1133">Transmembrane helix</keyword>
<evidence type="ECO:0000256" key="3">
    <source>
        <dbReference type="ARBA" id="ARBA00022692"/>
    </source>
</evidence>
<evidence type="ECO:0008006" key="9">
    <source>
        <dbReference type="Google" id="ProtNLM"/>
    </source>
</evidence>
<keyword evidence="5 6" id="KW-0472">Membrane</keyword>
<feature type="transmembrane region" description="Helical" evidence="6">
    <location>
        <begin position="152"/>
        <end position="172"/>
    </location>
</feature>
<feature type="transmembrane region" description="Helical" evidence="6">
    <location>
        <begin position="97"/>
        <end position="115"/>
    </location>
</feature>
<feature type="transmembrane region" description="Helical" evidence="6">
    <location>
        <begin position="127"/>
        <end position="146"/>
    </location>
</feature>
<accession>A0A3S2VHV7</accession>
<comment type="subcellular location">
    <subcellularLocation>
        <location evidence="1">Membrane</location>
        <topology evidence="1">Multi-pass membrane protein</topology>
    </subcellularLocation>
</comment>
<feature type="transmembrane region" description="Helical" evidence="6">
    <location>
        <begin position="72"/>
        <end position="91"/>
    </location>
</feature>
<feature type="transmembrane region" description="Helical" evidence="6">
    <location>
        <begin position="39"/>
        <end position="60"/>
    </location>
</feature>
<proteinExistence type="inferred from homology"/>
<dbReference type="EMBL" id="RZYA01000006">
    <property type="protein sequence ID" value="RVU24354.1"/>
    <property type="molecule type" value="Genomic_DNA"/>
</dbReference>
<evidence type="ECO:0000256" key="5">
    <source>
        <dbReference type="ARBA" id="ARBA00023136"/>
    </source>
</evidence>
<name>A0A3S2VHV7_9ACTN</name>
<dbReference type="AlphaFoldDB" id="A0A3S2VHV7"/>
<evidence type="ECO:0000256" key="4">
    <source>
        <dbReference type="ARBA" id="ARBA00022989"/>
    </source>
</evidence>
<keyword evidence="8" id="KW-1185">Reference proteome</keyword>
<dbReference type="OrthoDB" id="4332716at2"/>
<dbReference type="InterPro" id="IPR000791">
    <property type="entry name" value="Gpr1/Fun34/SatP-like"/>
</dbReference>
<reference evidence="7 8" key="1">
    <citation type="submission" date="2019-01" db="EMBL/GenBank/DDBJ databases">
        <title>Genome sequences of Streptomyces and Rhizobium isolates collected from root and soil.</title>
        <authorList>
            <person name="Chhettri S."/>
            <person name="Sevigny J.L."/>
            <person name="Sen A."/>
            <person name="Ennis N."/>
            <person name="Tisa L."/>
        </authorList>
    </citation>
    <scope>NUCLEOTIDE SEQUENCE [LARGE SCALE GENOMIC DNA]</scope>
    <source>
        <strain evidence="7 8">San01</strain>
    </source>
</reference>